<feature type="signal peptide" evidence="1">
    <location>
        <begin position="1"/>
        <end position="20"/>
    </location>
</feature>
<dbReference type="Gene3D" id="2.40.160.20">
    <property type="match status" value="1"/>
</dbReference>
<name>A0AA37SFV3_9GAMM</name>
<organism evidence="2 3">
    <name type="scientific">Litoribrevibacter albus</name>
    <dbReference type="NCBI Taxonomy" id="1473156"/>
    <lineage>
        <taxon>Bacteria</taxon>
        <taxon>Pseudomonadati</taxon>
        <taxon>Pseudomonadota</taxon>
        <taxon>Gammaproteobacteria</taxon>
        <taxon>Oceanospirillales</taxon>
        <taxon>Oceanospirillaceae</taxon>
        <taxon>Litoribrevibacter</taxon>
    </lineage>
</organism>
<dbReference type="AlphaFoldDB" id="A0AA37SFV3"/>
<dbReference type="Proteomes" id="UP001161389">
    <property type="component" value="Unassembled WGS sequence"/>
</dbReference>
<protein>
    <recommendedName>
        <fullName evidence="4">Outer membrane protein beta-barrel domain-containing protein</fullName>
    </recommendedName>
</protein>
<reference evidence="2" key="2">
    <citation type="submission" date="2023-01" db="EMBL/GenBank/DDBJ databases">
        <title>Draft genome sequence of Litoribrevibacter albus strain NBRC 110071.</title>
        <authorList>
            <person name="Sun Q."/>
            <person name="Mori K."/>
        </authorList>
    </citation>
    <scope>NUCLEOTIDE SEQUENCE</scope>
    <source>
        <strain evidence="2">NBRC 110071</strain>
    </source>
</reference>
<dbReference type="RefSeq" id="WP_284384165.1">
    <property type="nucleotide sequence ID" value="NZ_BSNM01000027.1"/>
</dbReference>
<keyword evidence="3" id="KW-1185">Reference proteome</keyword>
<comment type="caution">
    <text evidence="2">The sequence shown here is derived from an EMBL/GenBank/DDBJ whole genome shotgun (WGS) entry which is preliminary data.</text>
</comment>
<sequence length="166" mass="19322">MKKLTSAFYILLFLPLITFANEETDKQYGVILGGFSYHWSEEPKDKAGNEKDFNETHNTVGGLVRFYEEDNTEIDWAATVFTDSYDESAWAVRRTWGKAYQFEHLKVVPKIAGMITKKRTSYKDDESKIFPAIAPMMYVGNEHFGAEFLLFPWFDGFAYVEFELLY</sequence>
<evidence type="ECO:0000256" key="1">
    <source>
        <dbReference type="SAM" id="SignalP"/>
    </source>
</evidence>
<evidence type="ECO:0000313" key="3">
    <source>
        <dbReference type="Proteomes" id="UP001161389"/>
    </source>
</evidence>
<accession>A0AA37SFV3</accession>
<keyword evidence="1" id="KW-0732">Signal</keyword>
<evidence type="ECO:0008006" key="4">
    <source>
        <dbReference type="Google" id="ProtNLM"/>
    </source>
</evidence>
<proteinExistence type="predicted"/>
<gene>
    <name evidence="2" type="ORF">GCM10007876_41300</name>
</gene>
<evidence type="ECO:0000313" key="2">
    <source>
        <dbReference type="EMBL" id="GLQ33650.1"/>
    </source>
</evidence>
<dbReference type="EMBL" id="BSNM01000027">
    <property type="protein sequence ID" value="GLQ33650.1"/>
    <property type="molecule type" value="Genomic_DNA"/>
</dbReference>
<reference evidence="2" key="1">
    <citation type="journal article" date="2014" name="Int. J. Syst. Evol. Microbiol.">
        <title>Complete genome sequence of Corynebacterium casei LMG S-19264T (=DSM 44701T), isolated from a smear-ripened cheese.</title>
        <authorList>
            <consortium name="US DOE Joint Genome Institute (JGI-PGF)"/>
            <person name="Walter F."/>
            <person name="Albersmeier A."/>
            <person name="Kalinowski J."/>
            <person name="Ruckert C."/>
        </authorList>
    </citation>
    <scope>NUCLEOTIDE SEQUENCE</scope>
    <source>
        <strain evidence="2">NBRC 110071</strain>
    </source>
</reference>
<feature type="chain" id="PRO_5041368421" description="Outer membrane protein beta-barrel domain-containing protein" evidence="1">
    <location>
        <begin position="21"/>
        <end position="166"/>
    </location>
</feature>